<dbReference type="OrthoDB" id="8654520at2"/>
<evidence type="ECO:0000259" key="2">
    <source>
        <dbReference type="Pfam" id="PF10074"/>
    </source>
</evidence>
<dbReference type="RefSeq" id="WP_131199210.1">
    <property type="nucleotide sequence ID" value="NZ_QJUL01000053.1"/>
</dbReference>
<reference evidence="5 6" key="1">
    <citation type="submission" date="2018-06" db="EMBL/GenBank/DDBJ databases">
        <title>Three novel Pseudomonas species isolated from symptomatic oak.</title>
        <authorList>
            <person name="Bueno-Gonzalez V."/>
            <person name="Brady C."/>
        </authorList>
    </citation>
    <scope>NUCLEOTIDE SEQUENCE [LARGE SCALE GENOMIC DNA]</scope>
    <source>
        <strain evidence="5 6">P6B</strain>
    </source>
</reference>
<accession>A0A4Q9QTS9</accession>
<proteinExistence type="predicted"/>
<dbReference type="InterPro" id="IPR053895">
    <property type="entry name" value="DUF7011"/>
</dbReference>
<gene>
    <name evidence="5" type="ORF">DNK44_23460</name>
</gene>
<feature type="domain" description="Transcriptional regulator-like" evidence="3">
    <location>
        <begin position="9"/>
        <end position="57"/>
    </location>
</feature>
<dbReference type="Proteomes" id="UP000293172">
    <property type="component" value="Unassembled WGS sequence"/>
</dbReference>
<evidence type="ECO:0000313" key="5">
    <source>
        <dbReference type="EMBL" id="TBU86324.1"/>
    </source>
</evidence>
<protein>
    <recommendedName>
        <fullName evidence="7">DUF2285 domain-containing protein</fullName>
    </recommendedName>
</protein>
<name>A0A4Q9QTS9_9GAMM</name>
<dbReference type="InterPro" id="IPR018754">
    <property type="entry name" value="RovC-like_DNA-bd"/>
</dbReference>
<evidence type="ECO:0000259" key="3">
    <source>
        <dbReference type="Pfam" id="PF20109"/>
    </source>
</evidence>
<feature type="domain" description="T6SS Transcription factor RovC-like DNA binding" evidence="2">
    <location>
        <begin position="151"/>
        <end position="249"/>
    </location>
</feature>
<dbReference type="EMBL" id="QJUL01000053">
    <property type="protein sequence ID" value="TBU86324.1"/>
    <property type="molecule type" value="Genomic_DNA"/>
</dbReference>
<feature type="compositionally biased region" description="Polar residues" evidence="1">
    <location>
        <begin position="262"/>
        <end position="275"/>
    </location>
</feature>
<dbReference type="AlphaFoldDB" id="A0A4Q9QTS9"/>
<dbReference type="InterPro" id="IPR045465">
    <property type="entry name" value="Trans_reg_dom"/>
</dbReference>
<evidence type="ECO:0008006" key="7">
    <source>
        <dbReference type="Google" id="ProtNLM"/>
    </source>
</evidence>
<dbReference type="Pfam" id="PF10074">
    <property type="entry name" value="RovC_DNA-bd"/>
    <property type="match status" value="1"/>
</dbReference>
<feature type="region of interest" description="Disordered" evidence="1">
    <location>
        <begin position="255"/>
        <end position="275"/>
    </location>
</feature>
<comment type="caution">
    <text evidence="5">The sequence shown here is derived from an EMBL/GenBank/DDBJ whole genome shotgun (WGS) entry which is preliminary data.</text>
</comment>
<dbReference type="Pfam" id="PF20109">
    <property type="entry name" value="Trans_reg_dom"/>
    <property type="match status" value="1"/>
</dbReference>
<evidence type="ECO:0000256" key="1">
    <source>
        <dbReference type="SAM" id="MobiDB-lite"/>
    </source>
</evidence>
<organism evidence="5 6">
    <name type="scientific">Phytopseudomonas dryadis</name>
    <dbReference type="NCBI Taxonomy" id="2487520"/>
    <lineage>
        <taxon>Bacteria</taxon>
        <taxon>Pseudomonadati</taxon>
        <taxon>Pseudomonadota</taxon>
        <taxon>Gammaproteobacteria</taxon>
        <taxon>Pseudomonadales</taxon>
        <taxon>Pseudomonadaceae</taxon>
        <taxon>Phytopseudomonas</taxon>
    </lineage>
</organism>
<sequence length="275" mass="30365">MADRSAEPWYATAAYLYVLHLDGPALAWEYLRRHPDYRHDWLRRRRQPDAAGHWGLRLLEDPALDARDAHPAWFPDHDAVVLLYPDADPPPDALCFEFWKLPGHKHLIHDGKRLVLVARWPGCCLRFVLAPGLADGMAYAYAIRACAAPCERYAALASELNKIAVAAGAVPAATVRPRPPLSALLELHTLQALDATLAGASLREVAEGLFGVDAVAADWHADSALRARVRRLVRRANGLMRGGYRRLAQLPAATSHEGDVSQPLQNVPEQEPQVS</sequence>
<feature type="domain" description="DUF7011" evidence="4">
    <location>
        <begin position="78"/>
        <end position="125"/>
    </location>
</feature>
<dbReference type="Pfam" id="PF22791">
    <property type="entry name" value="DUF7011"/>
    <property type="match status" value="1"/>
</dbReference>
<evidence type="ECO:0000313" key="6">
    <source>
        <dbReference type="Proteomes" id="UP000293172"/>
    </source>
</evidence>
<evidence type="ECO:0000259" key="4">
    <source>
        <dbReference type="Pfam" id="PF22791"/>
    </source>
</evidence>